<keyword evidence="4 5" id="KW-0472">Membrane</keyword>
<dbReference type="SUPFAM" id="SSF81321">
    <property type="entry name" value="Family A G protein-coupled receptor-like"/>
    <property type="match status" value="1"/>
</dbReference>
<dbReference type="Pfam" id="PF00001">
    <property type="entry name" value="7tm_1"/>
    <property type="match status" value="1"/>
</dbReference>
<dbReference type="EMBL" id="CAJNOR010003889">
    <property type="protein sequence ID" value="CAF1456891.1"/>
    <property type="molecule type" value="Genomic_DNA"/>
</dbReference>
<dbReference type="GO" id="GO:0004930">
    <property type="term" value="F:G protein-coupled receptor activity"/>
    <property type="evidence" value="ECO:0007669"/>
    <property type="project" value="InterPro"/>
</dbReference>
<name>A0A815Q208_ADIRI</name>
<feature type="transmembrane region" description="Helical" evidence="5">
    <location>
        <begin position="6"/>
        <end position="26"/>
    </location>
</feature>
<evidence type="ECO:0000256" key="5">
    <source>
        <dbReference type="SAM" id="Phobius"/>
    </source>
</evidence>
<reference evidence="7" key="1">
    <citation type="submission" date="2021-02" db="EMBL/GenBank/DDBJ databases">
        <authorList>
            <person name="Nowell W R."/>
        </authorList>
    </citation>
    <scope>NUCLEOTIDE SEQUENCE</scope>
</reference>
<protein>
    <recommendedName>
        <fullName evidence="6">G-protein coupled receptors family 1 profile domain-containing protein</fullName>
    </recommendedName>
</protein>
<proteinExistence type="predicted"/>
<evidence type="ECO:0000256" key="1">
    <source>
        <dbReference type="ARBA" id="ARBA00004370"/>
    </source>
</evidence>
<feature type="transmembrane region" description="Helical" evidence="5">
    <location>
        <begin position="38"/>
        <end position="60"/>
    </location>
</feature>
<comment type="caution">
    <text evidence="7">The sequence shown here is derived from an EMBL/GenBank/DDBJ whole genome shotgun (WGS) entry which is preliminary data.</text>
</comment>
<feature type="domain" description="G-protein coupled receptors family 1 profile" evidence="6">
    <location>
        <begin position="3"/>
        <end position="271"/>
    </location>
</feature>
<dbReference type="CDD" id="cd00637">
    <property type="entry name" value="7tm_classA_rhodopsin-like"/>
    <property type="match status" value="1"/>
</dbReference>
<dbReference type="InterPro" id="IPR017452">
    <property type="entry name" value="GPCR_Rhodpsn_7TM"/>
</dbReference>
<evidence type="ECO:0000313" key="8">
    <source>
        <dbReference type="Proteomes" id="UP000663828"/>
    </source>
</evidence>
<keyword evidence="8" id="KW-1185">Reference proteome</keyword>
<dbReference type="PROSITE" id="PS50262">
    <property type="entry name" value="G_PROTEIN_RECEP_F1_2"/>
    <property type="match status" value="1"/>
</dbReference>
<dbReference type="AlphaFoldDB" id="A0A815Q208"/>
<gene>
    <name evidence="7" type="ORF">XAT740_LOCUS37207</name>
</gene>
<keyword evidence="2 5" id="KW-0812">Transmembrane</keyword>
<evidence type="ECO:0000256" key="3">
    <source>
        <dbReference type="ARBA" id="ARBA00022989"/>
    </source>
</evidence>
<dbReference type="InterPro" id="IPR000276">
    <property type="entry name" value="GPCR_Rhodpsn"/>
</dbReference>
<accession>A0A815Q208</accession>
<dbReference type="GO" id="GO:0016020">
    <property type="term" value="C:membrane"/>
    <property type="evidence" value="ECO:0007669"/>
    <property type="project" value="UniProtKB-SubCell"/>
</dbReference>
<dbReference type="Proteomes" id="UP000663828">
    <property type="component" value="Unassembled WGS sequence"/>
</dbReference>
<feature type="transmembrane region" description="Helical" evidence="5">
    <location>
        <begin position="120"/>
        <end position="139"/>
    </location>
</feature>
<organism evidence="7 8">
    <name type="scientific">Adineta ricciae</name>
    <name type="common">Rotifer</name>
    <dbReference type="NCBI Taxonomy" id="249248"/>
    <lineage>
        <taxon>Eukaryota</taxon>
        <taxon>Metazoa</taxon>
        <taxon>Spiralia</taxon>
        <taxon>Gnathifera</taxon>
        <taxon>Rotifera</taxon>
        <taxon>Eurotatoria</taxon>
        <taxon>Bdelloidea</taxon>
        <taxon>Adinetida</taxon>
        <taxon>Adinetidae</taxon>
        <taxon>Adineta</taxon>
    </lineage>
</organism>
<comment type="subcellular location">
    <subcellularLocation>
        <location evidence="1">Membrane</location>
    </subcellularLocation>
</comment>
<keyword evidence="3 5" id="KW-1133">Transmembrane helix</keyword>
<sequence>MSSNLAILISLTIVQIPSFFCAIQILRFGQRNNPLTRLPNHLLVCLLIVSLYAIAIDLPFTQAFLWLGFVPIQTSSMCTFYNISFSTMSGLNRALMAFMSLERHFLVFRPQLYHTFRSRVLYHYIPLIITILAVVLYFIPTTIFVSCSTASYDYTRFMCGYTCAVRVPSFILILVWLYVFLPTAIITVASILLPIRFVIQKRTLQRLEWNRTRKMIIHTSVISGAYILCWLPFSIILQLSVNGITSFNDYNISQFLIYGPYLTPLLTPFIVQQTIPGWANHQMLHIVKKYLFPARQTTVQPENVQ</sequence>
<evidence type="ECO:0000259" key="6">
    <source>
        <dbReference type="PROSITE" id="PS50262"/>
    </source>
</evidence>
<evidence type="ECO:0000256" key="2">
    <source>
        <dbReference type="ARBA" id="ARBA00022692"/>
    </source>
</evidence>
<feature type="transmembrane region" description="Helical" evidence="5">
    <location>
        <begin position="170"/>
        <end position="195"/>
    </location>
</feature>
<feature type="transmembrane region" description="Helical" evidence="5">
    <location>
        <begin position="216"/>
        <end position="237"/>
    </location>
</feature>
<dbReference type="Gene3D" id="1.20.1070.10">
    <property type="entry name" value="Rhodopsin 7-helix transmembrane proteins"/>
    <property type="match status" value="1"/>
</dbReference>
<evidence type="ECO:0000256" key="4">
    <source>
        <dbReference type="ARBA" id="ARBA00023136"/>
    </source>
</evidence>
<evidence type="ECO:0000313" key="7">
    <source>
        <dbReference type="EMBL" id="CAF1456891.1"/>
    </source>
</evidence>